<accession>Q24TW7</accession>
<feature type="region of interest" description="Disordered" evidence="1">
    <location>
        <begin position="40"/>
        <end position="64"/>
    </location>
</feature>
<dbReference type="SUPFAM" id="SSF53850">
    <property type="entry name" value="Periplasmic binding protein-like II"/>
    <property type="match status" value="1"/>
</dbReference>
<dbReference type="PROSITE" id="PS51257">
    <property type="entry name" value="PROKAR_LIPOPROTEIN"/>
    <property type="match status" value="1"/>
</dbReference>
<feature type="chain" id="PRO_5039485841" description="SsuA/THI5-like domain-containing protein" evidence="2">
    <location>
        <begin position="34"/>
        <end position="355"/>
    </location>
</feature>
<dbReference type="Gene3D" id="3.40.190.10">
    <property type="entry name" value="Periplasmic binding protein-like II"/>
    <property type="match status" value="2"/>
</dbReference>
<keyword evidence="2" id="KW-0732">Signal</keyword>
<sequence>MLVYTKKGGFSMKKTLSRTIPILIMFFLMLTLAACGTAQPAQSAGPKNQETQGTQETASEPMTIKVGVPTAPPALPVLHMMETKALGENVNIELSIWDEPETLIAMVQDGEHALFAFPLTVVSKLYNKGLDVRLMNVNTWGVTYFLTSDPDIKEWQDLKGKTVYVPLQSSPPDALTQYFLHEAGLEAGKDLEIIYASTPEIATLLASGKAAYATLIEPQVTRALLANPQLRIAFSFEEEWQRVNATDTKIPNAGFGTTQKFIDAYPELTAQFQEAYAQSTQWANENPEQMGELAEKYLGLKKELVAKALPSMGLTFQSAQDSKTELKMFYELLWNFEPSMIGGKVADDGLYYGGK</sequence>
<proteinExistence type="predicted"/>
<organism evidence="4 5">
    <name type="scientific">Desulfitobacterium hafniense (strain Y51)</name>
    <dbReference type="NCBI Taxonomy" id="138119"/>
    <lineage>
        <taxon>Bacteria</taxon>
        <taxon>Bacillati</taxon>
        <taxon>Bacillota</taxon>
        <taxon>Clostridia</taxon>
        <taxon>Eubacteriales</taxon>
        <taxon>Desulfitobacteriaceae</taxon>
        <taxon>Desulfitobacterium</taxon>
    </lineage>
</organism>
<dbReference type="PANTHER" id="PTHR30024:SF46">
    <property type="entry name" value="ABC TRANSPORTER, SUBSTRATE-BINDING LIPOPROTEIN"/>
    <property type="match status" value="1"/>
</dbReference>
<dbReference type="eggNOG" id="COG0715">
    <property type="taxonomic scope" value="Bacteria"/>
</dbReference>
<evidence type="ECO:0000313" key="5">
    <source>
        <dbReference type="Proteomes" id="UP000001946"/>
    </source>
</evidence>
<evidence type="ECO:0000313" key="4">
    <source>
        <dbReference type="EMBL" id="BAE84525.1"/>
    </source>
</evidence>
<gene>
    <name evidence="4" type="ordered locus">DSY2736</name>
</gene>
<dbReference type="PIRSF" id="PIRSF027386">
    <property type="entry name" value="UCP027386_ABC_sbc_TM0202"/>
    <property type="match status" value="1"/>
</dbReference>
<evidence type="ECO:0000259" key="3">
    <source>
        <dbReference type="Pfam" id="PF09084"/>
    </source>
</evidence>
<dbReference type="Proteomes" id="UP000001946">
    <property type="component" value="Chromosome"/>
</dbReference>
<dbReference type="InterPro" id="IPR015168">
    <property type="entry name" value="SsuA/THI5"/>
</dbReference>
<dbReference type="InterPro" id="IPR027024">
    <property type="entry name" value="UCP027386_ABC_sbc_TM0202"/>
</dbReference>
<dbReference type="AlphaFoldDB" id="Q24TW7"/>
<dbReference type="PANTHER" id="PTHR30024">
    <property type="entry name" value="ALIPHATIC SULFONATES-BINDING PROTEIN-RELATED"/>
    <property type="match status" value="1"/>
</dbReference>
<dbReference type="STRING" id="138119.DSY2736"/>
<dbReference type="EMBL" id="AP008230">
    <property type="protein sequence ID" value="BAE84525.1"/>
    <property type="molecule type" value="Genomic_DNA"/>
</dbReference>
<feature type="domain" description="SsuA/THI5-like" evidence="3">
    <location>
        <begin position="128"/>
        <end position="289"/>
    </location>
</feature>
<name>Q24TW7_DESHY</name>
<dbReference type="Pfam" id="PF09084">
    <property type="entry name" value="NMT1"/>
    <property type="match status" value="1"/>
</dbReference>
<dbReference type="KEGG" id="dsy:DSY2736"/>
<protein>
    <recommendedName>
        <fullName evidence="3">SsuA/THI5-like domain-containing protein</fullName>
    </recommendedName>
</protein>
<feature type="compositionally biased region" description="Polar residues" evidence="1">
    <location>
        <begin position="40"/>
        <end position="60"/>
    </location>
</feature>
<keyword evidence="5" id="KW-1185">Reference proteome</keyword>
<dbReference type="HOGENOM" id="CLU_062584_0_0_9"/>
<evidence type="ECO:0000256" key="1">
    <source>
        <dbReference type="SAM" id="MobiDB-lite"/>
    </source>
</evidence>
<reference evidence="4 5" key="1">
    <citation type="journal article" date="2006" name="J. Bacteriol.">
        <title>Complete genome sequence of the dehalorespiring bacterium Desulfitobacterium hafniense Y51 and comparison with Dehalococcoides ethenogenes 195.</title>
        <authorList>
            <person name="Nonaka H."/>
            <person name="Keresztes G."/>
            <person name="Shinoda Y."/>
            <person name="Ikenaga Y."/>
            <person name="Abe M."/>
            <person name="Naito K."/>
            <person name="Inatomi K."/>
            <person name="Furukawa K."/>
            <person name="Inui M."/>
            <person name="Yukawa H."/>
        </authorList>
    </citation>
    <scope>NUCLEOTIDE SEQUENCE [LARGE SCALE GENOMIC DNA]</scope>
    <source>
        <strain evidence="4 5">Y51</strain>
    </source>
</reference>
<evidence type="ECO:0000256" key="2">
    <source>
        <dbReference type="SAM" id="SignalP"/>
    </source>
</evidence>
<feature type="signal peptide" evidence="2">
    <location>
        <begin position="1"/>
        <end position="33"/>
    </location>
</feature>